<comment type="caution">
    <text evidence="2">The sequence shown here is derived from an EMBL/GenBank/DDBJ whole genome shotgun (WGS) entry which is preliminary data.</text>
</comment>
<proteinExistence type="predicted"/>
<accession>A0A4R4NEC3</accession>
<evidence type="ECO:0000259" key="1">
    <source>
        <dbReference type="Pfam" id="PF04149"/>
    </source>
</evidence>
<gene>
    <name evidence="2" type="ORF">E1284_35960</name>
</gene>
<dbReference type="EMBL" id="SMJW01000316">
    <property type="protein sequence ID" value="TDC05062.1"/>
    <property type="molecule type" value="Genomic_DNA"/>
</dbReference>
<sequence>MVEIILTGTSHVIASPDGSCVEISLSLSNTIGIRDSMVQDTSPILELTRREWTAFLDSIRMT</sequence>
<evidence type="ECO:0000313" key="2">
    <source>
        <dbReference type="EMBL" id="TDC05062.1"/>
    </source>
</evidence>
<reference evidence="2 3" key="1">
    <citation type="submission" date="2019-03" db="EMBL/GenBank/DDBJ databases">
        <title>Draft genome sequences of novel Actinobacteria.</title>
        <authorList>
            <person name="Sahin N."/>
            <person name="Ay H."/>
            <person name="Saygin H."/>
        </authorList>
    </citation>
    <scope>NUCLEOTIDE SEQUENCE [LARGE SCALE GENOMIC DNA]</scope>
    <source>
        <strain evidence="2 3">DSM 45347</strain>
    </source>
</reference>
<dbReference type="OrthoDB" id="3482373at2"/>
<dbReference type="Proteomes" id="UP000295431">
    <property type="component" value="Unassembled WGS sequence"/>
</dbReference>
<evidence type="ECO:0000313" key="3">
    <source>
        <dbReference type="Proteomes" id="UP000295431"/>
    </source>
</evidence>
<dbReference type="RefSeq" id="WP_131944622.1">
    <property type="nucleotide sequence ID" value="NZ_BAAAMX010000012.1"/>
</dbReference>
<organism evidence="2 3">
    <name type="scientific">Actinomadura bangladeshensis</name>
    <dbReference type="NCBI Taxonomy" id="453573"/>
    <lineage>
        <taxon>Bacteria</taxon>
        <taxon>Bacillati</taxon>
        <taxon>Actinomycetota</taxon>
        <taxon>Actinomycetes</taxon>
        <taxon>Streptosporangiales</taxon>
        <taxon>Thermomonosporaceae</taxon>
        <taxon>Actinomadura</taxon>
    </lineage>
</organism>
<dbReference type="AlphaFoldDB" id="A0A4R4NEC3"/>
<protein>
    <submittedName>
        <fullName evidence="2">DUF397 domain-containing protein</fullName>
    </submittedName>
</protein>
<feature type="domain" description="DUF397" evidence="1">
    <location>
        <begin position="17"/>
        <end position="60"/>
    </location>
</feature>
<keyword evidence="3" id="KW-1185">Reference proteome</keyword>
<name>A0A4R4NEC3_9ACTN</name>
<dbReference type="Pfam" id="PF04149">
    <property type="entry name" value="DUF397"/>
    <property type="match status" value="1"/>
</dbReference>
<dbReference type="InterPro" id="IPR007278">
    <property type="entry name" value="DUF397"/>
</dbReference>